<dbReference type="EMBL" id="CAADFK010000041">
    <property type="protein sequence ID" value="VFK12883.1"/>
    <property type="molecule type" value="Genomic_DNA"/>
</dbReference>
<evidence type="ECO:0000313" key="5">
    <source>
        <dbReference type="EMBL" id="VFK12883.1"/>
    </source>
</evidence>
<dbReference type="GO" id="GO:0044874">
    <property type="term" value="P:lipoprotein localization to outer membrane"/>
    <property type="evidence" value="ECO:0007669"/>
    <property type="project" value="TreeGrafter"/>
</dbReference>
<dbReference type="GO" id="GO:0005524">
    <property type="term" value="F:ATP binding"/>
    <property type="evidence" value="ECO:0007669"/>
    <property type="project" value="UniProtKB-KW"/>
</dbReference>
<dbReference type="SMART" id="SM00382">
    <property type="entry name" value="AAA"/>
    <property type="match status" value="1"/>
</dbReference>
<dbReference type="InterPro" id="IPR017871">
    <property type="entry name" value="ABC_transporter-like_CS"/>
</dbReference>
<dbReference type="Pfam" id="PF00005">
    <property type="entry name" value="ABC_tran"/>
    <property type="match status" value="1"/>
</dbReference>
<dbReference type="AlphaFoldDB" id="A0A450W744"/>
<gene>
    <name evidence="5" type="ORF">BECKLPF1236B_GA0070989_104112</name>
</gene>
<evidence type="ECO:0000256" key="2">
    <source>
        <dbReference type="ARBA" id="ARBA00022741"/>
    </source>
</evidence>
<dbReference type="GO" id="GO:0005886">
    <property type="term" value="C:plasma membrane"/>
    <property type="evidence" value="ECO:0007669"/>
    <property type="project" value="TreeGrafter"/>
</dbReference>
<keyword evidence="3 5" id="KW-0067">ATP-binding</keyword>
<organism evidence="5">
    <name type="scientific">Candidatus Kentrum sp. LPFa</name>
    <dbReference type="NCBI Taxonomy" id="2126335"/>
    <lineage>
        <taxon>Bacteria</taxon>
        <taxon>Pseudomonadati</taxon>
        <taxon>Pseudomonadota</taxon>
        <taxon>Gammaproteobacteria</taxon>
        <taxon>Candidatus Kentrum</taxon>
    </lineage>
</organism>
<evidence type="ECO:0000256" key="1">
    <source>
        <dbReference type="ARBA" id="ARBA00005417"/>
    </source>
</evidence>
<dbReference type="GO" id="GO:0016887">
    <property type="term" value="F:ATP hydrolysis activity"/>
    <property type="evidence" value="ECO:0007669"/>
    <property type="project" value="InterPro"/>
</dbReference>
<dbReference type="GO" id="GO:0089705">
    <property type="term" value="P:protein localization to outer membrane"/>
    <property type="evidence" value="ECO:0007669"/>
    <property type="project" value="TreeGrafter"/>
</dbReference>
<accession>A0A450W744</accession>
<dbReference type="SUPFAM" id="SSF52540">
    <property type="entry name" value="P-loop containing nucleoside triphosphate hydrolases"/>
    <property type="match status" value="1"/>
</dbReference>
<proteinExistence type="inferred from homology"/>
<dbReference type="PROSITE" id="PS00211">
    <property type="entry name" value="ABC_TRANSPORTER_1"/>
    <property type="match status" value="1"/>
</dbReference>
<comment type="similarity">
    <text evidence="1">Belongs to the ABC transporter superfamily.</text>
</comment>
<reference evidence="5" key="1">
    <citation type="submission" date="2019-02" db="EMBL/GenBank/DDBJ databases">
        <authorList>
            <person name="Gruber-Vodicka R. H."/>
            <person name="Seah K. B. B."/>
        </authorList>
    </citation>
    <scope>NUCLEOTIDE SEQUENCE</scope>
    <source>
        <strain evidence="5">BECK_S313</strain>
    </source>
</reference>
<evidence type="ECO:0000259" key="4">
    <source>
        <dbReference type="PROSITE" id="PS50893"/>
    </source>
</evidence>
<dbReference type="Gene3D" id="3.40.50.300">
    <property type="entry name" value="P-loop containing nucleotide triphosphate hydrolases"/>
    <property type="match status" value="1"/>
</dbReference>
<sequence>MSAIRAAIRRASYPSGQGASATRAMDDENTIDGYLPCQYRIAGLVVDKGIPGAAFRLRVGAMQVRAGERVALIGPSGCGKSTLLDALSLITTPLRADCFHFRSPPGETIDIAAISVQRDAQNHFARLRSRYIGYVLQTGGLIPFLTVRGNLRAPRRLAELQDIDAGETLARHLGLANHLDKYPGELSVGERQRAAVARALAHEPAIIIADEPTAALDPANSDRVMASLIELAEDRSVTLLLASHDGNRIERFGFRALSHRFEPGAPAGETWAEFTD</sequence>
<feature type="domain" description="ABC transporter" evidence="4">
    <location>
        <begin position="39"/>
        <end position="271"/>
    </location>
</feature>
<dbReference type="PROSITE" id="PS50893">
    <property type="entry name" value="ABC_TRANSPORTER_2"/>
    <property type="match status" value="1"/>
</dbReference>
<dbReference type="PANTHER" id="PTHR24220:SF689">
    <property type="entry name" value="LIPOPROTEIN-RELEASING SYSTEM ATP-BINDING PROTEIN LOLD"/>
    <property type="match status" value="1"/>
</dbReference>
<dbReference type="InterPro" id="IPR003439">
    <property type="entry name" value="ABC_transporter-like_ATP-bd"/>
</dbReference>
<dbReference type="PANTHER" id="PTHR24220">
    <property type="entry name" value="IMPORT ATP-BINDING PROTEIN"/>
    <property type="match status" value="1"/>
</dbReference>
<dbReference type="InterPro" id="IPR015854">
    <property type="entry name" value="ABC_transpr_LolD-like"/>
</dbReference>
<dbReference type="InterPro" id="IPR027417">
    <property type="entry name" value="P-loop_NTPase"/>
</dbReference>
<keyword evidence="2" id="KW-0547">Nucleotide-binding</keyword>
<dbReference type="InterPro" id="IPR003593">
    <property type="entry name" value="AAA+_ATPase"/>
</dbReference>
<evidence type="ECO:0000256" key="3">
    <source>
        <dbReference type="ARBA" id="ARBA00022840"/>
    </source>
</evidence>
<dbReference type="GO" id="GO:0022857">
    <property type="term" value="F:transmembrane transporter activity"/>
    <property type="evidence" value="ECO:0007669"/>
    <property type="project" value="TreeGrafter"/>
</dbReference>
<name>A0A450W744_9GAMM</name>
<protein>
    <submittedName>
        <fullName evidence="5">Putative ABC transport system ATP-binding protein</fullName>
    </submittedName>
</protein>